<protein>
    <submittedName>
        <fullName evidence="1">20032_t:CDS:1</fullName>
    </submittedName>
</protein>
<accession>A0ACA9T0H3</accession>
<comment type="caution">
    <text evidence="1">The sequence shown here is derived from an EMBL/GenBank/DDBJ whole genome shotgun (WGS) entry which is preliminary data.</text>
</comment>
<name>A0ACA9T0H3_9GLOM</name>
<gene>
    <name evidence="1" type="ORF">RPERSI_LOCUS36402</name>
</gene>
<proteinExistence type="predicted"/>
<reference evidence="1" key="1">
    <citation type="submission" date="2021-06" db="EMBL/GenBank/DDBJ databases">
        <authorList>
            <person name="Kallberg Y."/>
            <person name="Tangrot J."/>
            <person name="Rosling A."/>
        </authorList>
    </citation>
    <scope>NUCLEOTIDE SEQUENCE</scope>
    <source>
        <strain evidence="1">MA461A</strain>
    </source>
</reference>
<keyword evidence="2" id="KW-1185">Reference proteome</keyword>
<evidence type="ECO:0000313" key="2">
    <source>
        <dbReference type="Proteomes" id="UP000789920"/>
    </source>
</evidence>
<dbReference type="EMBL" id="CAJVQC010174169">
    <property type="protein sequence ID" value="CAG8851090.1"/>
    <property type="molecule type" value="Genomic_DNA"/>
</dbReference>
<evidence type="ECO:0000313" key="1">
    <source>
        <dbReference type="EMBL" id="CAG8851090.1"/>
    </source>
</evidence>
<feature type="non-terminal residue" evidence="1">
    <location>
        <position position="120"/>
    </location>
</feature>
<organism evidence="1 2">
    <name type="scientific">Racocetra persica</name>
    <dbReference type="NCBI Taxonomy" id="160502"/>
    <lineage>
        <taxon>Eukaryota</taxon>
        <taxon>Fungi</taxon>
        <taxon>Fungi incertae sedis</taxon>
        <taxon>Mucoromycota</taxon>
        <taxon>Glomeromycotina</taxon>
        <taxon>Glomeromycetes</taxon>
        <taxon>Diversisporales</taxon>
        <taxon>Gigasporaceae</taxon>
        <taxon>Racocetra</taxon>
    </lineage>
</organism>
<dbReference type="Proteomes" id="UP000789920">
    <property type="component" value="Unassembled WGS sequence"/>
</dbReference>
<sequence>SLIYSEFFVMQQNSFMVAIMIGSLFYGYLSGPMNIPLSNIASGTFLIASISLFLPLLIENEFLLFILFIVFELTCGLYFPLIGTFRAKVISEDIRAVQSLYEASMYIFVFLWGPFLESQH</sequence>
<feature type="non-terminal residue" evidence="1">
    <location>
        <position position="1"/>
    </location>
</feature>